<dbReference type="OrthoDB" id="8902678at2"/>
<feature type="domain" description="HTH cro/C1-type" evidence="1">
    <location>
        <begin position="27"/>
        <end position="71"/>
    </location>
</feature>
<dbReference type="CDD" id="cd00093">
    <property type="entry name" value="HTH_XRE"/>
    <property type="match status" value="1"/>
</dbReference>
<dbReference type="SUPFAM" id="SSF47413">
    <property type="entry name" value="lambda repressor-like DNA-binding domains"/>
    <property type="match status" value="1"/>
</dbReference>
<dbReference type="GO" id="GO:0003677">
    <property type="term" value="F:DNA binding"/>
    <property type="evidence" value="ECO:0007669"/>
    <property type="project" value="InterPro"/>
</dbReference>
<accession>A0A1L9NWT6</accession>
<evidence type="ECO:0000313" key="3">
    <source>
        <dbReference type="Proteomes" id="UP000184514"/>
    </source>
</evidence>
<dbReference type="STRING" id="696762.PFRI_19930"/>
<dbReference type="InterPro" id="IPR010982">
    <property type="entry name" value="Lambda_DNA-bd_dom_sf"/>
</dbReference>
<protein>
    <submittedName>
        <fullName evidence="2">Helix-turn-helix domain protein</fullName>
    </submittedName>
</protein>
<proteinExistence type="predicted"/>
<organism evidence="2 3">
    <name type="scientific">Planktotalea frisia</name>
    <dbReference type="NCBI Taxonomy" id="696762"/>
    <lineage>
        <taxon>Bacteria</taxon>
        <taxon>Pseudomonadati</taxon>
        <taxon>Pseudomonadota</taxon>
        <taxon>Alphaproteobacteria</taxon>
        <taxon>Rhodobacterales</taxon>
        <taxon>Paracoccaceae</taxon>
        <taxon>Planktotalea</taxon>
    </lineage>
</organism>
<dbReference type="AlphaFoldDB" id="A0A1L9NWT6"/>
<dbReference type="Gene3D" id="1.10.260.40">
    <property type="entry name" value="lambda repressor-like DNA-binding domains"/>
    <property type="match status" value="1"/>
</dbReference>
<dbReference type="InterPro" id="IPR001387">
    <property type="entry name" value="Cro/C1-type_HTH"/>
</dbReference>
<comment type="caution">
    <text evidence="2">The sequence shown here is derived from an EMBL/GenBank/DDBJ whole genome shotgun (WGS) entry which is preliminary data.</text>
</comment>
<dbReference type="Pfam" id="PF13443">
    <property type="entry name" value="HTH_26"/>
    <property type="match status" value="1"/>
</dbReference>
<name>A0A1L9NWT6_9RHOB</name>
<dbReference type="RefSeq" id="WP_072630559.1">
    <property type="nucleotide sequence ID" value="NZ_MLCB01000132.1"/>
</dbReference>
<evidence type="ECO:0000259" key="1">
    <source>
        <dbReference type="PROSITE" id="PS50943"/>
    </source>
</evidence>
<dbReference type="PROSITE" id="PS50943">
    <property type="entry name" value="HTH_CROC1"/>
    <property type="match status" value="1"/>
</dbReference>
<evidence type="ECO:0000313" key="2">
    <source>
        <dbReference type="EMBL" id="OJI93765.1"/>
    </source>
</evidence>
<sequence>MDKTMKSVAIRAQFGKNLRLLCADHPSVSEVCRQLNINRAQFNRYLNGESYPRPDMLSRICNFFNTDTRILTDPMSSITAPSSDLMSHPEISAFTAVKQTLVSEDELPSGFYKLSRQSFMFPERYITALLMIYRKDGWTFLKGSEALQSLRAQSLPMSPEMRQFKGYVQKIEGGFTAMVSRRNALTFTFNFISPVASFDRNFWQGYSTRTVNESINSNRVTRIVYEHLGPSTKQILQTARGAGFCEFDDLPIYHQRLLRVDEPFA</sequence>
<dbReference type="Proteomes" id="UP000184514">
    <property type="component" value="Unassembled WGS sequence"/>
</dbReference>
<keyword evidence="3" id="KW-1185">Reference proteome</keyword>
<dbReference type="EMBL" id="MLCB01000132">
    <property type="protein sequence ID" value="OJI93765.1"/>
    <property type="molecule type" value="Genomic_DNA"/>
</dbReference>
<reference evidence="2 3" key="1">
    <citation type="submission" date="2016-10" db="EMBL/GenBank/DDBJ databases">
        <title>Genome sequence of Planktotalea frisia SH6-1.</title>
        <authorList>
            <person name="Poehlein A."/>
            <person name="Bakenhus I."/>
            <person name="Voget S."/>
            <person name="Brinkhoff T."/>
            <person name="Simon M."/>
        </authorList>
    </citation>
    <scope>NUCLEOTIDE SEQUENCE [LARGE SCALE GENOMIC DNA]</scope>
    <source>
        <strain evidence="2 3">SH6-1</strain>
    </source>
</reference>
<gene>
    <name evidence="2" type="ORF">PFRI_19930</name>
</gene>